<name>A0A853FFX1_9BURK</name>
<keyword evidence="9" id="KW-1185">Reference proteome</keyword>
<organism evidence="8 9">
    <name type="scientific">Allopusillimonas soli</name>
    <dbReference type="NCBI Taxonomy" id="659016"/>
    <lineage>
        <taxon>Bacteria</taxon>
        <taxon>Pseudomonadati</taxon>
        <taxon>Pseudomonadota</taxon>
        <taxon>Betaproteobacteria</taxon>
        <taxon>Burkholderiales</taxon>
        <taxon>Alcaligenaceae</taxon>
        <taxon>Allopusillimonas</taxon>
    </lineage>
</organism>
<evidence type="ECO:0000259" key="7">
    <source>
        <dbReference type="Pfam" id="PF09335"/>
    </source>
</evidence>
<proteinExistence type="predicted"/>
<dbReference type="RefSeq" id="WP_129969465.1">
    <property type="nucleotide sequence ID" value="NZ_JACCEW010000003.1"/>
</dbReference>
<dbReference type="Proteomes" id="UP000580517">
    <property type="component" value="Unassembled WGS sequence"/>
</dbReference>
<keyword evidence="4 6" id="KW-1133">Transmembrane helix</keyword>
<feature type="transmembrane region" description="Helical" evidence="6">
    <location>
        <begin position="140"/>
        <end position="161"/>
    </location>
</feature>
<evidence type="ECO:0000313" key="8">
    <source>
        <dbReference type="EMBL" id="NYT37391.1"/>
    </source>
</evidence>
<dbReference type="Pfam" id="PF09335">
    <property type="entry name" value="VTT_dom"/>
    <property type="match status" value="1"/>
</dbReference>
<sequence length="225" mass="23993">MSTLDIAQCLLDQNRQLLLFGTVLLEQIGLPVPAYPSLVVAGAHPPAGAAVALLCQSLGVAVGACLAADIAWYWSGRRFGGALTRLMCRFSMSPQACVVRSADIYRKYGPGTLLFAKFLPGAGAMTTLLAGTNGTCIKKFIIYDAIGSALWAGSALALGYAFQDTVTAAMAFLKPYGPYCALALVVIAFIAASVYWRARHAKAVKLELAPLMRVPELHLIRKKQK</sequence>
<dbReference type="InterPro" id="IPR032816">
    <property type="entry name" value="VTT_dom"/>
</dbReference>
<evidence type="ECO:0000256" key="3">
    <source>
        <dbReference type="ARBA" id="ARBA00022692"/>
    </source>
</evidence>
<dbReference type="PANTHER" id="PTHR42709:SF6">
    <property type="entry name" value="UNDECAPRENYL PHOSPHATE TRANSPORTER A"/>
    <property type="match status" value="1"/>
</dbReference>
<feature type="transmembrane region" description="Helical" evidence="6">
    <location>
        <begin position="47"/>
        <end position="74"/>
    </location>
</feature>
<dbReference type="OrthoDB" id="21108at2"/>
<evidence type="ECO:0000313" key="9">
    <source>
        <dbReference type="Proteomes" id="UP000580517"/>
    </source>
</evidence>
<dbReference type="AlphaFoldDB" id="A0A853FFX1"/>
<evidence type="ECO:0000256" key="4">
    <source>
        <dbReference type="ARBA" id="ARBA00022989"/>
    </source>
</evidence>
<evidence type="ECO:0000256" key="1">
    <source>
        <dbReference type="ARBA" id="ARBA00004651"/>
    </source>
</evidence>
<dbReference type="GO" id="GO:0005886">
    <property type="term" value="C:plasma membrane"/>
    <property type="evidence" value="ECO:0007669"/>
    <property type="project" value="UniProtKB-SubCell"/>
</dbReference>
<comment type="caution">
    <text evidence="8">The sequence shown here is derived from an EMBL/GenBank/DDBJ whole genome shotgun (WGS) entry which is preliminary data.</text>
</comment>
<evidence type="ECO:0000256" key="2">
    <source>
        <dbReference type="ARBA" id="ARBA00022475"/>
    </source>
</evidence>
<keyword evidence="3 6" id="KW-0812">Transmembrane</keyword>
<evidence type="ECO:0000256" key="6">
    <source>
        <dbReference type="SAM" id="Phobius"/>
    </source>
</evidence>
<feature type="transmembrane region" description="Helical" evidence="6">
    <location>
        <begin position="176"/>
        <end position="196"/>
    </location>
</feature>
<dbReference type="EMBL" id="JACCEW010000003">
    <property type="protein sequence ID" value="NYT37391.1"/>
    <property type="molecule type" value="Genomic_DNA"/>
</dbReference>
<accession>A0A853FFX1</accession>
<keyword evidence="5 6" id="KW-0472">Membrane</keyword>
<evidence type="ECO:0000256" key="5">
    <source>
        <dbReference type="ARBA" id="ARBA00023136"/>
    </source>
</evidence>
<dbReference type="PANTHER" id="PTHR42709">
    <property type="entry name" value="ALKALINE PHOSPHATASE LIKE PROTEIN"/>
    <property type="match status" value="1"/>
</dbReference>
<dbReference type="InterPro" id="IPR051311">
    <property type="entry name" value="DedA_domain"/>
</dbReference>
<protein>
    <submittedName>
        <fullName evidence="8">DedA family protein</fullName>
    </submittedName>
</protein>
<gene>
    <name evidence="8" type="ORF">H0A68_10945</name>
</gene>
<feature type="domain" description="VTT" evidence="7">
    <location>
        <begin position="57"/>
        <end position="160"/>
    </location>
</feature>
<reference evidence="8 9" key="1">
    <citation type="submission" date="2020-07" db="EMBL/GenBank/DDBJ databases">
        <title>Taxonomic revisions and descriptions of new bacterial species based on genomic comparisons in the high-G+C-content subgroup of the family Alcaligenaceae.</title>
        <authorList>
            <person name="Szabo A."/>
            <person name="Felfoldi T."/>
        </authorList>
    </citation>
    <scope>NUCLEOTIDE SEQUENCE [LARGE SCALE GENOMIC DNA]</scope>
    <source>
        <strain evidence="8 9">DSM 25264</strain>
    </source>
</reference>
<feature type="transmembrane region" description="Helical" evidence="6">
    <location>
        <begin position="17"/>
        <end position="35"/>
    </location>
</feature>
<comment type="subcellular location">
    <subcellularLocation>
        <location evidence="1">Cell membrane</location>
        <topology evidence="1">Multi-pass membrane protein</topology>
    </subcellularLocation>
</comment>
<keyword evidence="2" id="KW-1003">Cell membrane</keyword>